<organism evidence="1 2">
    <name type="scientific">Rhododendron griersonianum</name>
    <dbReference type="NCBI Taxonomy" id="479676"/>
    <lineage>
        <taxon>Eukaryota</taxon>
        <taxon>Viridiplantae</taxon>
        <taxon>Streptophyta</taxon>
        <taxon>Embryophyta</taxon>
        <taxon>Tracheophyta</taxon>
        <taxon>Spermatophyta</taxon>
        <taxon>Magnoliopsida</taxon>
        <taxon>eudicotyledons</taxon>
        <taxon>Gunneridae</taxon>
        <taxon>Pentapetalae</taxon>
        <taxon>asterids</taxon>
        <taxon>Ericales</taxon>
        <taxon>Ericaceae</taxon>
        <taxon>Ericoideae</taxon>
        <taxon>Rhodoreae</taxon>
        <taxon>Rhododendron</taxon>
    </lineage>
</organism>
<evidence type="ECO:0000313" key="1">
    <source>
        <dbReference type="EMBL" id="KAG5533876.1"/>
    </source>
</evidence>
<evidence type="ECO:0000313" key="2">
    <source>
        <dbReference type="Proteomes" id="UP000823749"/>
    </source>
</evidence>
<comment type="caution">
    <text evidence="1">The sequence shown here is derived from an EMBL/GenBank/DDBJ whole genome shotgun (WGS) entry which is preliminary data.</text>
</comment>
<reference evidence="1" key="1">
    <citation type="submission" date="2020-08" db="EMBL/GenBank/DDBJ databases">
        <title>Plant Genome Project.</title>
        <authorList>
            <person name="Zhang R.-G."/>
        </authorList>
    </citation>
    <scope>NUCLEOTIDE SEQUENCE</scope>
    <source>
        <strain evidence="1">WSP0</strain>
        <tissue evidence="1">Leaf</tissue>
    </source>
</reference>
<name>A0AAV6IYL8_9ERIC</name>
<keyword evidence="2" id="KW-1185">Reference proteome</keyword>
<accession>A0AAV6IYL8</accession>
<gene>
    <name evidence="1" type="ORF">RHGRI_027916</name>
</gene>
<proteinExistence type="predicted"/>
<protein>
    <submittedName>
        <fullName evidence="1">Uncharacterized protein</fullName>
    </submittedName>
</protein>
<dbReference type="Proteomes" id="UP000823749">
    <property type="component" value="Chromosome 9"/>
</dbReference>
<dbReference type="EMBL" id="JACTNZ010000009">
    <property type="protein sequence ID" value="KAG5533876.1"/>
    <property type="molecule type" value="Genomic_DNA"/>
</dbReference>
<dbReference type="AlphaFoldDB" id="A0AAV6IYL8"/>
<sequence length="338" mass="39429">MHNWTGQLFAINRVTLNIEIGDYLYDTTFEARSWTSNEHDSKRIIVHIVSTESEAVRLKSILESIKNGSVADQYEQGSCNQNTILVESREITGREFDEWLQLPKPHSWEYNSVGNCIVAYLEVGIRMDFADFQKMVSLVVKSHPITAPATRPRAIELFTELCNFSLQPSKSIEQLRDKCFYIYNTPLLWEGYERCQFKAKVWYIRNINKKGFEKVPFNRLPIDMTDWQKRIPVDLNNHLYRVLIYPKSAILQPGIQFKKKRYNFPFGFVTFERNFGAHKQDYDNVANQVEIEGRLFDIFPESCSVVYYALIAGFPDFNTTFRGRDLRTILTSAPSHIC</sequence>